<comment type="similarity">
    <text evidence="6">Belongs to the NusA family.</text>
</comment>
<evidence type="ECO:0000256" key="2">
    <source>
        <dbReference type="ARBA" id="ARBA00022490"/>
    </source>
</evidence>
<dbReference type="Gene3D" id="3.30.300.20">
    <property type="match status" value="2"/>
</dbReference>
<comment type="function">
    <text evidence="6">Participates in transcription termination.</text>
</comment>
<dbReference type="InterPro" id="IPR058582">
    <property type="entry name" value="KH_NusA_2nd"/>
</dbReference>
<keyword evidence="4 6" id="KW-0805">Transcription regulation</keyword>
<evidence type="ECO:0000313" key="9">
    <source>
        <dbReference type="EMBL" id="SDJ26151.1"/>
    </source>
</evidence>
<keyword evidence="1 6" id="KW-0806">Transcription termination</keyword>
<dbReference type="NCBIfam" id="TIGR01952">
    <property type="entry name" value="nusA_arch"/>
    <property type="match status" value="1"/>
</dbReference>
<keyword evidence="5 6" id="KW-0804">Transcription</keyword>
<reference evidence="9 10" key="1">
    <citation type="submission" date="2016-10" db="EMBL/GenBank/DDBJ databases">
        <authorList>
            <person name="de Groot N.N."/>
        </authorList>
    </citation>
    <scope>NUCLEOTIDE SEQUENCE [LARGE SCALE GENOMIC DNA]</scope>
    <source>
        <strain evidence="9 10">IBRC-M10015</strain>
    </source>
</reference>
<dbReference type="GO" id="GO:0031564">
    <property type="term" value="P:transcription antitermination"/>
    <property type="evidence" value="ECO:0007669"/>
    <property type="project" value="InterPro"/>
</dbReference>
<dbReference type="InterPro" id="IPR015946">
    <property type="entry name" value="KH_dom-like_a/b"/>
</dbReference>
<evidence type="ECO:0000259" key="8">
    <source>
        <dbReference type="Pfam" id="PF26594"/>
    </source>
</evidence>
<dbReference type="PANTHER" id="PTHR22648:SF0">
    <property type="entry name" value="TRANSCRIPTION TERMINATION_ANTITERMINATION PROTEIN NUSA"/>
    <property type="match status" value="1"/>
</dbReference>
<dbReference type="InterPro" id="IPR030842">
    <property type="entry name" value="TF_NusA_bacterial"/>
</dbReference>
<dbReference type="AlphaFoldDB" id="A0A1G8SAD9"/>
<dbReference type="InterPro" id="IPR009019">
    <property type="entry name" value="KH_sf_prok-type"/>
</dbReference>
<sequence>MGFTLSDDARQFAALFEDVTEATVRDCLVDDDYDRIILLIKPGEMGKAIGTDGEHVRRAEEEFGRSIKLVEDAAHPEDFVASALAPAAVYNVTISENDDRVAYAEVAQEDHGAAIGTDGKNIEAARKLARRHHDIDDIQLT</sequence>
<dbReference type="STRING" id="890420.SAMN05216226_101377"/>
<name>A0A1G8SAD9_9EURY</name>
<dbReference type="GO" id="GO:0003723">
    <property type="term" value="F:RNA binding"/>
    <property type="evidence" value="ECO:0007669"/>
    <property type="project" value="UniProtKB-KW"/>
</dbReference>
<feature type="domain" description="KH type-2" evidence="7">
    <location>
        <begin position="14"/>
        <end position="72"/>
    </location>
</feature>
<dbReference type="InterPro" id="IPR004044">
    <property type="entry name" value="KH_dom_type_2"/>
</dbReference>
<dbReference type="OrthoDB" id="4116at2157"/>
<evidence type="ECO:0000256" key="1">
    <source>
        <dbReference type="ARBA" id="ARBA00022472"/>
    </source>
</evidence>
<dbReference type="GO" id="GO:0005829">
    <property type="term" value="C:cytosol"/>
    <property type="evidence" value="ECO:0007669"/>
    <property type="project" value="TreeGrafter"/>
</dbReference>
<dbReference type="CDD" id="cd22530">
    <property type="entry name" value="KH-II_NusA_arch_rpt1"/>
    <property type="match status" value="1"/>
</dbReference>
<dbReference type="PANTHER" id="PTHR22648">
    <property type="entry name" value="TRANSCRIPTION TERMINATION FACTOR NUSA"/>
    <property type="match status" value="1"/>
</dbReference>
<dbReference type="CDD" id="cd22531">
    <property type="entry name" value="KH-II_NusA_arch_rpt2"/>
    <property type="match status" value="1"/>
</dbReference>
<dbReference type="Pfam" id="PF07650">
    <property type="entry name" value="KH_2"/>
    <property type="match status" value="1"/>
</dbReference>
<evidence type="ECO:0000256" key="6">
    <source>
        <dbReference type="HAMAP-Rule" id="MF_00945"/>
    </source>
</evidence>
<dbReference type="Pfam" id="PF26594">
    <property type="entry name" value="KH_NusA_2nd"/>
    <property type="match status" value="1"/>
</dbReference>
<evidence type="ECO:0000256" key="5">
    <source>
        <dbReference type="ARBA" id="ARBA00023163"/>
    </source>
</evidence>
<comment type="subcellular location">
    <subcellularLocation>
        <location evidence="6">Cytoplasm</location>
    </subcellularLocation>
</comment>
<protein>
    <recommendedName>
        <fullName evidence="6">Probable transcription termination protein NusA</fullName>
    </recommendedName>
</protein>
<evidence type="ECO:0000256" key="4">
    <source>
        <dbReference type="ARBA" id="ARBA00023015"/>
    </source>
</evidence>
<keyword evidence="2 6" id="KW-0963">Cytoplasm</keyword>
<dbReference type="Proteomes" id="UP000198856">
    <property type="component" value="Unassembled WGS sequence"/>
</dbReference>
<evidence type="ECO:0000313" key="10">
    <source>
        <dbReference type="Proteomes" id="UP000198856"/>
    </source>
</evidence>
<dbReference type="GO" id="GO:0006353">
    <property type="term" value="P:DNA-templated transcription termination"/>
    <property type="evidence" value="ECO:0007669"/>
    <property type="project" value="UniProtKB-UniRule"/>
</dbReference>
<dbReference type="RefSeq" id="WP_092698821.1">
    <property type="nucleotide sequence ID" value="NZ_FNFC01000001.1"/>
</dbReference>
<evidence type="ECO:0000259" key="7">
    <source>
        <dbReference type="Pfam" id="PF07650"/>
    </source>
</evidence>
<gene>
    <name evidence="6" type="primary">nusA</name>
    <name evidence="9" type="ORF">SAMN05216226_101377</name>
</gene>
<keyword evidence="10" id="KW-1185">Reference proteome</keyword>
<evidence type="ECO:0000256" key="3">
    <source>
        <dbReference type="ARBA" id="ARBA00022884"/>
    </source>
</evidence>
<proteinExistence type="inferred from homology"/>
<feature type="domain" description="NusA-like second KH" evidence="8">
    <location>
        <begin position="76"/>
        <end position="138"/>
    </location>
</feature>
<organism evidence="9 10">
    <name type="scientific">Halovenus aranensis</name>
    <dbReference type="NCBI Taxonomy" id="890420"/>
    <lineage>
        <taxon>Archaea</taxon>
        <taxon>Methanobacteriati</taxon>
        <taxon>Methanobacteriota</taxon>
        <taxon>Stenosarchaea group</taxon>
        <taxon>Halobacteria</taxon>
        <taxon>Halobacteriales</taxon>
        <taxon>Haloarculaceae</taxon>
        <taxon>Halovenus</taxon>
    </lineage>
</organism>
<dbReference type="EMBL" id="FNFC01000001">
    <property type="protein sequence ID" value="SDJ26151.1"/>
    <property type="molecule type" value="Genomic_DNA"/>
</dbReference>
<dbReference type="SUPFAM" id="SSF54814">
    <property type="entry name" value="Prokaryotic type KH domain (KH-domain type II)"/>
    <property type="match status" value="2"/>
</dbReference>
<dbReference type="HAMAP" id="MF_00945_A">
    <property type="entry name" value="NusA_A"/>
    <property type="match status" value="1"/>
</dbReference>
<dbReference type="InterPro" id="IPR010212">
    <property type="entry name" value="NusA_arc"/>
</dbReference>
<accession>A0A1G8SAD9</accession>
<keyword evidence="3" id="KW-0694">RNA-binding</keyword>